<protein>
    <submittedName>
        <fullName evidence="1">Uncharacterized protein</fullName>
    </submittedName>
</protein>
<dbReference type="Proteomes" id="UP000828048">
    <property type="component" value="Chromosome 6"/>
</dbReference>
<accession>A0ACB7X976</accession>
<sequence length="151" mass="17296">MDNADQMAKGESRRWILDSIEIDEMADVAFDDDEQPSMMSKSTSPKSFARNTSSLRNRNKMERLQSGAEKGLKSLRFLDITTTGKEDHAWRSVEKRFNQLATDGRLPRNKFGACIGVFYCGSPTLTKPLKKLCQEFSLNSTTRFQFHKENF</sequence>
<gene>
    <name evidence="1" type="ORF">Vadar_011296</name>
</gene>
<comment type="caution">
    <text evidence="1">The sequence shown here is derived from an EMBL/GenBank/DDBJ whole genome shotgun (WGS) entry which is preliminary data.</text>
</comment>
<keyword evidence="2" id="KW-1185">Reference proteome</keyword>
<organism evidence="1 2">
    <name type="scientific">Vaccinium darrowii</name>
    <dbReference type="NCBI Taxonomy" id="229202"/>
    <lineage>
        <taxon>Eukaryota</taxon>
        <taxon>Viridiplantae</taxon>
        <taxon>Streptophyta</taxon>
        <taxon>Embryophyta</taxon>
        <taxon>Tracheophyta</taxon>
        <taxon>Spermatophyta</taxon>
        <taxon>Magnoliopsida</taxon>
        <taxon>eudicotyledons</taxon>
        <taxon>Gunneridae</taxon>
        <taxon>Pentapetalae</taxon>
        <taxon>asterids</taxon>
        <taxon>Ericales</taxon>
        <taxon>Ericaceae</taxon>
        <taxon>Vaccinioideae</taxon>
        <taxon>Vaccinieae</taxon>
        <taxon>Vaccinium</taxon>
    </lineage>
</organism>
<proteinExistence type="predicted"/>
<reference evidence="1 2" key="1">
    <citation type="journal article" date="2021" name="Hortic Res">
        <title>High-quality reference genome and annotation aids understanding of berry development for evergreen blueberry (Vaccinium darrowii).</title>
        <authorList>
            <person name="Yu J."/>
            <person name="Hulse-Kemp A.M."/>
            <person name="Babiker E."/>
            <person name="Staton M."/>
        </authorList>
    </citation>
    <scope>NUCLEOTIDE SEQUENCE [LARGE SCALE GENOMIC DNA]</scope>
    <source>
        <strain evidence="2">cv. NJ 8807/NJ 8810</strain>
        <tissue evidence="1">Young leaf</tissue>
    </source>
</reference>
<name>A0ACB7X976_9ERIC</name>
<evidence type="ECO:0000313" key="1">
    <source>
        <dbReference type="EMBL" id="KAH7837223.1"/>
    </source>
</evidence>
<dbReference type="EMBL" id="CM037156">
    <property type="protein sequence ID" value="KAH7837223.1"/>
    <property type="molecule type" value="Genomic_DNA"/>
</dbReference>
<evidence type="ECO:0000313" key="2">
    <source>
        <dbReference type="Proteomes" id="UP000828048"/>
    </source>
</evidence>